<evidence type="ECO:0000256" key="1">
    <source>
        <dbReference type="ARBA" id="ARBA00008779"/>
    </source>
</evidence>
<name>A0AA37SWR5_9ALTE</name>
<feature type="signal peptide" evidence="3">
    <location>
        <begin position="1"/>
        <end position="34"/>
    </location>
</feature>
<protein>
    <submittedName>
        <fullName evidence="5">Sulfatase</fullName>
    </submittedName>
</protein>
<reference evidence="5" key="1">
    <citation type="journal article" date="2014" name="Int. J. Syst. Evol. Microbiol.">
        <title>Complete genome sequence of Corynebacterium casei LMG S-19264T (=DSM 44701T), isolated from a smear-ripened cheese.</title>
        <authorList>
            <consortium name="US DOE Joint Genome Institute (JGI-PGF)"/>
            <person name="Walter F."/>
            <person name="Albersmeier A."/>
            <person name="Kalinowski J."/>
            <person name="Ruckert C."/>
        </authorList>
    </citation>
    <scope>NUCLEOTIDE SEQUENCE</scope>
    <source>
        <strain evidence="5">NBRC 110023</strain>
    </source>
</reference>
<dbReference type="InterPro" id="IPR000917">
    <property type="entry name" value="Sulfatase_N"/>
</dbReference>
<proteinExistence type="inferred from homology"/>
<dbReference type="Proteomes" id="UP001156601">
    <property type="component" value="Unassembled WGS sequence"/>
</dbReference>
<evidence type="ECO:0000256" key="3">
    <source>
        <dbReference type="SAM" id="SignalP"/>
    </source>
</evidence>
<evidence type="ECO:0000313" key="5">
    <source>
        <dbReference type="EMBL" id="GLR69819.1"/>
    </source>
</evidence>
<dbReference type="InterPro" id="IPR050738">
    <property type="entry name" value="Sulfatase"/>
</dbReference>
<dbReference type="InterPro" id="IPR017850">
    <property type="entry name" value="Alkaline_phosphatase_core_sf"/>
</dbReference>
<dbReference type="AlphaFoldDB" id="A0AA37SWR5"/>
<dbReference type="PANTHER" id="PTHR42693:SF53">
    <property type="entry name" value="ENDO-4-O-SULFATASE"/>
    <property type="match status" value="1"/>
</dbReference>
<dbReference type="RefSeq" id="WP_284216128.1">
    <property type="nucleotide sequence ID" value="NZ_BSOT01000005.1"/>
</dbReference>
<keyword evidence="3" id="KW-0732">Signal</keyword>
<comment type="similarity">
    <text evidence="1">Belongs to the sulfatase family.</text>
</comment>
<organism evidence="5 6">
    <name type="scientific">Agaribacter marinus</name>
    <dbReference type="NCBI Taxonomy" id="1431249"/>
    <lineage>
        <taxon>Bacteria</taxon>
        <taxon>Pseudomonadati</taxon>
        <taxon>Pseudomonadota</taxon>
        <taxon>Gammaproteobacteria</taxon>
        <taxon>Alteromonadales</taxon>
        <taxon>Alteromonadaceae</taxon>
        <taxon>Agaribacter</taxon>
    </lineage>
</organism>
<dbReference type="CDD" id="cd16027">
    <property type="entry name" value="SGSH"/>
    <property type="match status" value="1"/>
</dbReference>
<evidence type="ECO:0000259" key="4">
    <source>
        <dbReference type="Pfam" id="PF00884"/>
    </source>
</evidence>
<gene>
    <name evidence="5" type="ORF">GCM10007852_07270</name>
</gene>
<keyword evidence="2" id="KW-0378">Hydrolase</keyword>
<accession>A0AA37SWR5</accession>
<comment type="caution">
    <text evidence="5">The sequence shown here is derived from an EMBL/GenBank/DDBJ whole genome shotgun (WGS) entry which is preliminary data.</text>
</comment>
<evidence type="ECO:0000256" key="2">
    <source>
        <dbReference type="ARBA" id="ARBA00022801"/>
    </source>
</evidence>
<dbReference type="EMBL" id="BSOT01000005">
    <property type="protein sequence ID" value="GLR69819.1"/>
    <property type="molecule type" value="Genomic_DNA"/>
</dbReference>
<dbReference type="SUPFAM" id="SSF53649">
    <property type="entry name" value="Alkaline phosphatase-like"/>
    <property type="match status" value="1"/>
</dbReference>
<feature type="chain" id="PRO_5041445233" evidence="3">
    <location>
        <begin position="35"/>
        <end position="655"/>
    </location>
</feature>
<sequence>MKKVNCENSMYFLSKVLFQSLLLMLCCFSAFVIAKDNVVDGSSNQVRPNFVWLVSEDNNRDYMRLYKEGGARMPNVEQLAANGLVFNQAFSNSPVCSTARTTLALGLYPTMLGMGYHRPYQTVPLPEGVKPISQWMTEAGYYTSNNVKEDYNFVEPDGHWHRSAVGADWRGRKAEQAFFHMQSWNTTHEHKLHFPVTDVGKVDTKYASEDMKVAPIYPNTKTFRYTKARYLEQHEKIDAQIGEVIEKLRDDGVLEDTFIMYFGDHGGVLPGTKGYINERGLAVPLVVRVPKHFEHLVHNDFRGGKGLRVDGVVSFIDFAPTLLQLAGIDAAQKHIGKPFLGDSISLAALNNRNETYGFADRFDEKYDMVRSIRLGPYKYVRHFLPFNPDGLYARYRYKQAAFNEWYDMFKRGKLNDEQSSFFKVKSAEALYDLVNDPYETNNLADDRAYAKELITLRTKLHEKLASLPDLAVLPEKVLMENVAQIDFSYAREQQPLISALLDIAQWQLLPWSEVEHKIKLTLVSDKPWHRYWALNVALSFGKQAKSILPLANSISRFDSERLNRGRALQLLSVFGQGDVSAQFERILAADNNTIEDVYLLNMATQMKQVRGIPFDLSMKPSWQQPPADMKDKDRKWRLESVHNWLVDRIAYLTSN</sequence>
<dbReference type="Gene3D" id="3.40.720.10">
    <property type="entry name" value="Alkaline Phosphatase, subunit A"/>
    <property type="match status" value="1"/>
</dbReference>
<reference evidence="5" key="2">
    <citation type="submission" date="2023-01" db="EMBL/GenBank/DDBJ databases">
        <title>Draft genome sequence of Agaribacter marinus strain NBRC 110023.</title>
        <authorList>
            <person name="Sun Q."/>
            <person name="Mori K."/>
        </authorList>
    </citation>
    <scope>NUCLEOTIDE SEQUENCE</scope>
    <source>
        <strain evidence="5">NBRC 110023</strain>
    </source>
</reference>
<feature type="domain" description="Sulfatase N-terminal" evidence="4">
    <location>
        <begin position="48"/>
        <end position="328"/>
    </location>
</feature>
<evidence type="ECO:0000313" key="6">
    <source>
        <dbReference type="Proteomes" id="UP001156601"/>
    </source>
</evidence>
<dbReference type="GO" id="GO:0004065">
    <property type="term" value="F:arylsulfatase activity"/>
    <property type="evidence" value="ECO:0007669"/>
    <property type="project" value="TreeGrafter"/>
</dbReference>
<dbReference type="PANTHER" id="PTHR42693">
    <property type="entry name" value="ARYLSULFATASE FAMILY MEMBER"/>
    <property type="match status" value="1"/>
</dbReference>
<keyword evidence="6" id="KW-1185">Reference proteome</keyword>
<dbReference type="Pfam" id="PF00884">
    <property type="entry name" value="Sulfatase"/>
    <property type="match status" value="1"/>
</dbReference>